<name>A0ACA9KBN1_9GLOM</name>
<evidence type="ECO:0000313" key="1">
    <source>
        <dbReference type="EMBL" id="CAG8461579.1"/>
    </source>
</evidence>
<proteinExistence type="predicted"/>
<reference evidence="1" key="1">
    <citation type="submission" date="2021-06" db="EMBL/GenBank/DDBJ databases">
        <authorList>
            <person name="Kallberg Y."/>
            <person name="Tangrot J."/>
            <person name="Rosling A."/>
        </authorList>
    </citation>
    <scope>NUCLEOTIDE SEQUENCE</scope>
    <source>
        <strain evidence="1">IL203A</strain>
    </source>
</reference>
<gene>
    <name evidence="1" type="ORF">DHETER_LOCUS1306</name>
</gene>
<organism evidence="1 2">
    <name type="scientific">Dentiscutata heterogama</name>
    <dbReference type="NCBI Taxonomy" id="1316150"/>
    <lineage>
        <taxon>Eukaryota</taxon>
        <taxon>Fungi</taxon>
        <taxon>Fungi incertae sedis</taxon>
        <taxon>Mucoromycota</taxon>
        <taxon>Glomeromycotina</taxon>
        <taxon>Glomeromycetes</taxon>
        <taxon>Diversisporales</taxon>
        <taxon>Gigasporaceae</taxon>
        <taxon>Dentiscutata</taxon>
    </lineage>
</organism>
<sequence length="74" mass="8771">MLFEEEVAPLLFYEERVKPYRSILEDNLWDAIMSRFADPDVSISFPILPSRKKVTVQLSSRKDWQQSYHGSEFC</sequence>
<dbReference type="EMBL" id="CAJVPU010000765">
    <property type="protein sequence ID" value="CAG8461579.1"/>
    <property type="molecule type" value="Genomic_DNA"/>
</dbReference>
<keyword evidence="2" id="KW-1185">Reference proteome</keyword>
<comment type="caution">
    <text evidence="1">The sequence shown here is derived from an EMBL/GenBank/DDBJ whole genome shotgun (WGS) entry which is preliminary data.</text>
</comment>
<dbReference type="Proteomes" id="UP000789702">
    <property type="component" value="Unassembled WGS sequence"/>
</dbReference>
<accession>A0ACA9KBN1</accession>
<protein>
    <submittedName>
        <fullName evidence="1">7022_t:CDS:1</fullName>
    </submittedName>
</protein>
<evidence type="ECO:0000313" key="2">
    <source>
        <dbReference type="Proteomes" id="UP000789702"/>
    </source>
</evidence>